<proteinExistence type="predicted"/>
<comment type="caution">
    <text evidence="2">The sequence shown here is derived from an EMBL/GenBank/DDBJ whole genome shotgun (WGS) entry which is preliminary data.</text>
</comment>
<gene>
    <name evidence="2" type="ORF">C8F04DRAFT_1192785</name>
</gene>
<sequence length="223" mass="25592">MPYVELGHWTSAAESRYLNEYPAVLHEVSGFWGGDSIRYIFIRRDPITIANEVIFTHPLAAGISSVRRPLRVILPQIIWIWVKCWETLKPEQKLQISEEKCIELETHDKETQSRGVPVERELGFWKTGSSVPGKGTSSQFSFDNWGDIKTRDGSRVKLKRRAMKFLVTLKTWTPENWAELEAEAEEWLEVKKRFASSSRGSSEAGDTEIFEESESDEVIIVSD</sequence>
<feature type="region of interest" description="Disordered" evidence="1">
    <location>
        <begin position="196"/>
        <end position="223"/>
    </location>
</feature>
<evidence type="ECO:0000313" key="2">
    <source>
        <dbReference type="EMBL" id="KAJ7024051.1"/>
    </source>
</evidence>
<name>A0AAD6WUM4_9AGAR</name>
<reference evidence="2" key="1">
    <citation type="submission" date="2023-03" db="EMBL/GenBank/DDBJ databases">
        <title>Massive genome expansion in bonnet fungi (Mycena s.s.) driven by repeated elements and novel gene families across ecological guilds.</title>
        <authorList>
            <consortium name="Lawrence Berkeley National Laboratory"/>
            <person name="Harder C.B."/>
            <person name="Miyauchi S."/>
            <person name="Viragh M."/>
            <person name="Kuo A."/>
            <person name="Thoen E."/>
            <person name="Andreopoulos B."/>
            <person name="Lu D."/>
            <person name="Skrede I."/>
            <person name="Drula E."/>
            <person name="Henrissat B."/>
            <person name="Morin E."/>
            <person name="Kohler A."/>
            <person name="Barry K."/>
            <person name="LaButti K."/>
            <person name="Morin E."/>
            <person name="Salamov A."/>
            <person name="Lipzen A."/>
            <person name="Mereny Z."/>
            <person name="Hegedus B."/>
            <person name="Baldrian P."/>
            <person name="Stursova M."/>
            <person name="Weitz H."/>
            <person name="Taylor A."/>
            <person name="Grigoriev I.V."/>
            <person name="Nagy L.G."/>
            <person name="Martin F."/>
            <person name="Kauserud H."/>
        </authorList>
    </citation>
    <scope>NUCLEOTIDE SEQUENCE</scope>
    <source>
        <strain evidence="2">CBHHK200</strain>
    </source>
</reference>
<organism evidence="2 3">
    <name type="scientific">Mycena alexandri</name>
    <dbReference type="NCBI Taxonomy" id="1745969"/>
    <lineage>
        <taxon>Eukaryota</taxon>
        <taxon>Fungi</taxon>
        <taxon>Dikarya</taxon>
        <taxon>Basidiomycota</taxon>
        <taxon>Agaricomycotina</taxon>
        <taxon>Agaricomycetes</taxon>
        <taxon>Agaricomycetidae</taxon>
        <taxon>Agaricales</taxon>
        <taxon>Marasmiineae</taxon>
        <taxon>Mycenaceae</taxon>
        <taxon>Mycena</taxon>
    </lineage>
</organism>
<dbReference type="EMBL" id="JARJCM010000176">
    <property type="protein sequence ID" value="KAJ7024051.1"/>
    <property type="molecule type" value="Genomic_DNA"/>
</dbReference>
<dbReference type="Proteomes" id="UP001218188">
    <property type="component" value="Unassembled WGS sequence"/>
</dbReference>
<protein>
    <submittedName>
        <fullName evidence="2">Uncharacterized protein</fullName>
    </submittedName>
</protein>
<evidence type="ECO:0000313" key="3">
    <source>
        <dbReference type="Proteomes" id="UP001218188"/>
    </source>
</evidence>
<evidence type="ECO:0000256" key="1">
    <source>
        <dbReference type="SAM" id="MobiDB-lite"/>
    </source>
</evidence>
<keyword evidence="3" id="KW-1185">Reference proteome</keyword>
<dbReference type="AlphaFoldDB" id="A0AAD6WUM4"/>
<accession>A0AAD6WUM4</accession>
<feature type="compositionally biased region" description="Acidic residues" evidence="1">
    <location>
        <begin position="205"/>
        <end position="217"/>
    </location>
</feature>